<gene>
    <name evidence="2" type="ORF">C7M84_020106</name>
</gene>
<proteinExistence type="predicted"/>
<feature type="compositionally biased region" description="Pro residues" evidence="1">
    <location>
        <begin position="55"/>
        <end position="69"/>
    </location>
</feature>
<reference evidence="2 3" key="1">
    <citation type="submission" date="2018-04" db="EMBL/GenBank/DDBJ databases">
        <authorList>
            <person name="Zhang X."/>
            <person name="Yuan J."/>
            <person name="Li F."/>
            <person name="Xiang J."/>
        </authorList>
    </citation>
    <scope>NUCLEOTIDE SEQUENCE [LARGE SCALE GENOMIC DNA]</scope>
    <source>
        <tissue evidence="2">Muscle</tissue>
    </source>
</reference>
<feature type="region of interest" description="Disordered" evidence="1">
    <location>
        <begin position="147"/>
        <end position="202"/>
    </location>
</feature>
<feature type="region of interest" description="Disordered" evidence="1">
    <location>
        <begin position="1"/>
        <end position="69"/>
    </location>
</feature>
<protein>
    <submittedName>
        <fullName evidence="2">Uncharacterized protein</fullName>
    </submittedName>
</protein>
<feature type="compositionally biased region" description="Polar residues" evidence="1">
    <location>
        <begin position="1"/>
        <end position="17"/>
    </location>
</feature>
<comment type="caution">
    <text evidence="2">The sequence shown here is derived from an EMBL/GenBank/DDBJ whole genome shotgun (WGS) entry which is preliminary data.</text>
</comment>
<dbReference type="EMBL" id="QCYY01003849">
    <property type="protein sequence ID" value="ROT62068.1"/>
    <property type="molecule type" value="Genomic_DNA"/>
</dbReference>
<evidence type="ECO:0000313" key="3">
    <source>
        <dbReference type="Proteomes" id="UP000283509"/>
    </source>
</evidence>
<organism evidence="2 3">
    <name type="scientific">Penaeus vannamei</name>
    <name type="common">Whiteleg shrimp</name>
    <name type="synonym">Litopenaeus vannamei</name>
    <dbReference type="NCBI Taxonomy" id="6689"/>
    <lineage>
        <taxon>Eukaryota</taxon>
        <taxon>Metazoa</taxon>
        <taxon>Ecdysozoa</taxon>
        <taxon>Arthropoda</taxon>
        <taxon>Crustacea</taxon>
        <taxon>Multicrustacea</taxon>
        <taxon>Malacostraca</taxon>
        <taxon>Eumalacostraca</taxon>
        <taxon>Eucarida</taxon>
        <taxon>Decapoda</taxon>
        <taxon>Dendrobranchiata</taxon>
        <taxon>Penaeoidea</taxon>
        <taxon>Penaeidae</taxon>
        <taxon>Penaeus</taxon>
    </lineage>
</organism>
<feature type="compositionally biased region" description="Basic and acidic residues" evidence="1">
    <location>
        <begin position="147"/>
        <end position="162"/>
    </location>
</feature>
<feature type="compositionally biased region" description="Low complexity" evidence="1">
    <location>
        <begin position="298"/>
        <end position="309"/>
    </location>
</feature>
<dbReference type="Proteomes" id="UP000283509">
    <property type="component" value="Unassembled WGS sequence"/>
</dbReference>
<reference evidence="2 3" key="2">
    <citation type="submission" date="2019-01" db="EMBL/GenBank/DDBJ databases">
        <title>The decoding of complex shrimp genome reveals the adaptation for benthos swimmer, frequently molting mechanism and breeding impact on genome.</title>
        <authorList>
            <person name="Sun Y."/>
            <person name="Gao Y."/>
            <person name="Yu Y."/>
        </authorList>
    </citation>
    <scope>NUCLEOTIDE SEQUENCE [LARGE SCALE GENOMIC DNA]</scope>
    <source>
        <tissue evidence="2">Muscle</tissue>
    </source>
</reference>
<feature type="region of interest" description="Disordered" evidence="1">
    <location>
        <begin position="298"/>
        <end position="319"/>
    </location>
</feature>
<evidence type="ECO:0000313" key="2">
    <source>
        <dbReference type="EMBL" id="ROT62068.1"/>
    </source>
</evidence>
<feature type="region of interest" description="Disordered" evidence="1">
    <location>
        <begin position="385"/>
        <end position="417"/>
    </location>
</feature>
<keyword evidence="3" id="KW-1185">Reference proteome</keyword>
<sequence length="417" mass="44889">MTNTRRGGTHAQTNVHSRNAIKRPESTTATNNKGLLARAAVRPRPPTGLRRCPLLLPPPSPLPDASPYPSPSSCFPYPPDLLPPSSCPHISVYGSRVPICASRTLLLSLIPVSFLSPRLLALSLSLSLLSRLTLLFRGRASASGHFAGKEQKPVCSRAERGSVRSAANPLLLPPPLPGRRRPTGDGQEALTTASPTDGRRGVQTTACDVVAARNGGGAYAKRTRNATLLGLAPLWAVSRVGHLPDHLHQAGGTTSIPTPPTGGRYHTDIHTFTRHPQVAATTPIPISPQPPSFCLSPSLSNQQSSLKLPPRTPSRKRIRAPCWSSRHRIRAARPPAGTGDAGYIILISHSMLHSRRSHPCAHRVILDDSRRVLERTSRRRIHPREQVHVAQARSRRGQRSATEGLPGASGRACGHIQ</sequence>
<evidence type="ECO:0000256" key="1">
    <source>
        <dbReference type="SAM" id="MobiDB-lite"/>
    </source>
</evidence>
<accession>A0A3R7LSZ8</accession>
<dbReference type="AlphaFoldDB" id="A0A3R7LSZ8"/>
<name>A0A3R7LSZ8_PENVA</name>